<dbReference type="InterPro" id="IPR018181">
    <property type="entry name" value="Heat_shock_70_CS"/>
</dbReference>
<evidence type="ECO:0000256" key="1">
    <source>
        <dbReference type="ARBA" id="ARBA00007381"/>
    </source>
</evidence>
<gene>
    <name evidence="5" type="ORF">Bealeia1_00718</name>
</gene>
<dbReference type="Proteomes" id="UP001330434">
    <property type="component" value="Chromosome"/>
</dbReference>
<name>A0ABZ2C6J9_9PROT</name>
<evidence type="ECO:0000313" key="6">
    <source>
        <dbReference type="Proteomes" id="UP001330434"/>
    </source>
</evidence>
<dbReference type="Gene3D" id="1.20.1270.10">
    <property type="match status" value="1"/>
</dbReference>
<evidence type="ECO:0000256" key="2">
    <source>
        <dbReference type="ARBA" id="ARBA00022741"/>
    </source>
</evidence>
<protein>
    <submittedName>
        <fullName evidence="5">Fe-S protein assembly chaperone HscA</fullName>
    </submittedName>
</protein>
<dbReference type="PRINTS" id="PR00301">
    <property type="entry name" value="HEATSHOCK70"/>
</dbReference>
<dbReference type="InterPro" id="IPR029048">
    <property type="entry name" value="HSP70_C_sf"/>
</dbReference>
<dbReference type="PANTHER" id="PTHR19375">
    <property type="entry name" value="HEAT SHOCK PROTEIN 70KDA"/>
    <property type="match status" value="1"/>
</dbReference>
<dbReference type="Gene3D" id="3.90.640.10">
    <property type="entry name" value="Actin, Chain A, domain 4"/>
    <property type="match status" value="1"/>
</dbReference>
<keyword evidence="2 4" id="KW-0547">Nucleotide-binding</keyword>
<dbReference type="SUPFAM" id="SSF100920">
    <property type="entry name" value="Heat shock protein 70kD (HSP70), peptide-binding domain"/>
    <property type="match status" value="1"/>
</dbReference>
<organism evidence="5 6">
    <name type="scientific">Candidatus Bealeia paramacronuclearis</name>
    <dbReference type="NCBI Taxonomy" id="1921001"/>
    <lineage>
        <taxon>Bacteria</taxon>
        <taxon>Pseudomonadati</taxon>
        <taxon>Pseudomonadota</taxon>
        <taxon>Alphaproteobacteria</taxon>
        <taxon>Holosporales</taxon>
        <taxon>Holosporaceae</taxon>
        <taxon>Candidatus Bealeia</taxon>
    </lineage>
</organism>
<dbReference type="InterPro" id="IPR029047">
    <property type="entry name" value="HSP70_peptide-bd_sf"/>
</dbReference>
<dbReference type="SUPFAM" id="SSF100934">
    <property type="entry name" value="Heat shock protein 70kD (HSP70), C-terminal subdomain"/>
    <property type="match status" value="1"/>
</dbReference>
<accession>A0ABZ2C6J9</accession>
<dbReference type="SUPFAM" id="SSF53067">
    <property type="entry name" value="Actin-like ATPase domain"/>
    <property type="match status" value="2"/>
</dbReference>
<comment type="similarity">
    <text evidence="1 4">Belongs to the heat shock protein 70 family.</text>
</comment>
<dbReference type="PROSITE" id="PS00297">
    <property type="entry name" value="HSP70_1"/>
    <property type="match status" value="1"/>
</dbReference>
<dbReference type="Gene3D" id="2.60.34.10">
    <property type="entry name" value="Substrate Binding Domain Of DNAk, Chain A, domain 1"/>
    <property type="match status" value="1"/>
</dbReference>
<dbReference type="EMBL" id="CP133270">
    <property type="protein sequence ID" value="WVX66539.1"/>
    <property type="molecule type" value="Genomic_DNA"/>
</dbReference>
<reference evidence="5 6" key="1">
    <citation type="journal article" date="2024" name="Environ. Microbiol.">
        <title>Novel evolutionary insights on the interactions of the Holosporales (Alphaproteobacteria) with eukaryotic hosts from comparative genomics.</title>
        <authorList>
            <person name="Giovannini M."/>
            <person name="Petroni G."/>
            <person name="Castelli M."/>
        </authorList>
    </citation>
    <scope>NUCLEOTIDE SEQUENCE [LARGE SCALE GENOMIC DNA]</scope>
    <source>
        <strain evidence="5 6">US_Bl 15I1</strain>
    </source>
</reference>
<dbReference type="InterPro" id="IPR013126">
    <property type="entry name" value="Hsp_70_fam"/>
</dbReference>
<dbReference type="Pfam" id="PF00012">
    <property type="entry name" value="HSP70"/>
    <property type="match status" value="1"/>
</dbReference>
<dbReference type="Gene3D" id="3.30.420.40">
    <property type="match status" value="2"/>
</dbReference>
<keyword evidence="6" id="KW-1185">Reference proteome</keyword>
<keyword evidence="3 4" id="KW-0067">ATP-binding</keyword>
<dbReference type="InterPro" id="IPR043129">
    <property type="entry name" value="ATPase_NBD"/>
</dbReference>
<dbReference type="RefSeq" id="WP_331255395.1">
    <property type="nucleotide sequence ID" value="NZ_CP133270.1"/>
</dbReference>
<evidence type="ECO:0000313" key="5">
    <source>
        <dbReference type="EMBL" id="WVX66539.1"/>
    </source>
</evidence>
<proteinExistence type="inferred from homology"/>
<evidence type="ECO:0000256" key="4">
    <source>
        <dbReference type="RuleBase" id="RU003322"/>
    </source>
</evidence>
<evidence type="ECO:0000256" key="3">
    <source>
        <dbReference type="ARBA" id="ARBA00022840"/>
    </source>
</evidence>
<sequence>MLLQISEPGQSPEPHAKKLALGIDLGTTHSVVALLKEGEVKVIEEDGKALIPSIVGLLENHIVVGNEALQTSYHLSSIKRLMGRGAQDEIVQKFPNVITSQEDTILKLMLGDRQLTAIELSGEILKHLKCLAEEALSASIQDAVITVPAYFDDGARQATKDAAKLAGLNVLRLVNEPTAAALAYGLDKGVQGIYAIYDWGGGTFDFSLLRLEDGIFQVLATGGDLNLGGDDVDWEILKSLIEEDPTSLSPLELQNALSKVRRTKELLSVSEFAECKFKIGKTLHETELTRIELNRIARPFVSRTLKIAEQVLEAVELKPQDLQGIVLVGGSSRLKIVSAMIESQFSQTPLTDIDPDLVVAMGAAQQAANLMGEGTSLLLDVTPLSLGIETLGGIVEKIIPRNSPIPCEVYQDYTTYVDGQTGISIHVVQGERELVNNCRSLAHFELKGLPVRPAGHVKVRIDFRIDADGILKVRASEDTTGIVQEINIKPSYGLSEDQIRMMIEENWRQGAKDMEERLFIETKIEALHLIDDIEKALLKDAALLSDLEVLAIRVGIEDLKSAITSSHRGQILKAHEVLESLTEDFAEKRVRAALEKVSVSSSL</sequence>
<dbReference type="NCBIfam" id="NF003520">
    <property type="entry name" value="PRK05183.1"/>
    <property type="match status" value="1"/>
</dbReference>